<dbReference type="InterPro" id="IPR011704">
    <property type="entry name" value="ATPase_dyneun-rel_AAA"/>
</dbReference>
<organism evidence="2 3">
    <name type="scientific">Oxobacter pfennigii</name>
    <dbReference type="NCBI Taxonomy" id="36849"/>
    <lineage>
        <taxon>Bacteria</taxon>
        <taxon>Bacillati</taxon>
        <taxon>Bacillota</taxon>
        <taxon>Clostridia</taxon>
        <taxon>Eubacteriales</taxon>
        <taxon>Clostridiaceae</taxon>
        <taxon>Oxobacter</taxon>
    </lineage>
</organism>
<evidence type="ECO:0000313" key="3">
    <source>
        <dbReference type="Proteomes" id="UP000050326"/>
    </source>
</evidence>
<dbReference type="AlphaFoldDB" id="A0A0P8W6G4"/>
<reference evidence="2 3" key="1">
    <citation type="submission" date="2015-09" db="EMBL/GenBank/DDBJ databases">
        <title>Genome sequence of Oxobacter pfennigii DSM 3222.</title>
        <authorList>
            <person name="Poehlein A."/>
            <person name="Bengelsdorf F.R."/>
            <person name="Schiel-Bengelsdorf B."/>
            <person name="Duerre P."/>
            <person name="Daniel R."/>
        </authorList>
    </citation>
    <scope>NUCLEOTIDE SEQUENCE [LARGE SCALE GENOMIC DNA]</scope>
    <source>
        <strain evidence="2 3">DSM 3222</strain>
    </source>
</reference>
<name>A0A0P8W6G4_9CLOT</name>
<dbReference type="InterPro" id="IPR027417">
    <property type="entry name" value="P-loop_NTPase"/>
</dbReference>
<dbReference type="Proteomes" id="UP000050326">
    <property type="component" value="Unassembled WGS sequence"/>
</dbReference>
<dbReference type="SUPFAM" id="SSF52540">
    <property type="entry name" value="P-loop containing nucleoside triphosphate hydrolases"/>
    <property type="match status" value="1"/>
</dbReference>
<dbReference type="Pfam" id="PF07728">
    <property type="entry name" value="AAA_5"/>
    <property type="match status" value="1"/>
</dbReference>
<protein>
    <submittedName>
        <fullName evidence="2">AAA domain (Dynein-related subfamily)</fullName>
    </submittedName>
</protein>
<evidence type="ECO:0000259" key="1">
    <source>
        <dbReference type="Pfam" id="PF07728"/>
    </source>
</evidence>
<dbReference type="GO" id="GO:0005524">
    <property type="term" value="F:ATP binding"/>
    <property type="evidence" value="ECO:0007669"/>
    <property type="project" value="InterPro"/>
</dbReference>
<feature type="domain" description="ATPase dynein-related AAA" evidence="1">
    <location>
        <begin position="315"/>
        <end position="471"/>
    </location>
</feature>
<keyword evidence="3" id="KW-1185">Reference proteome</keyword>
<dbReference type="PATRIC" id="fig|36849.3.peg.2922"/>
<gene>
    <name evidence="2" type="ORF">OXPF_27680</name>
</gene>
<proteinExistence type="predicted"/>
<dbReference type="GO" id="GO:0016887">
    <property type="term" value="F:ATP hydrolysis activity"/>
    <property type="evidence" value="ECO:0007669"/>
    <property type="project" value="InterPro"/>
</dbReference>
<accession>A0A0P8W6G4</accession>
<dbReference type="STRING" id="36849.OXPF_27680"/>
<comment type="caution">
    <text evidence="2">The sequence shown here is derived from an EMBL/GenBank/DDBJ whole genome shotgun (WGS) entry which is preliminary data.</text>
</comment>
<dbReference type="EMBL" id="LKET01000039">
    <property type="protein sequence ID" value="KPU43327.1"/>
    <property type="molecule type" value="Genomic_DNA"/>
</dbReference>
<dbReference type="OrthoDB" id="9781481at2"/>
<dbReference type="Gene3D" id="3.40.50.300">
    <property type="entry name" value="P-loop containing nucleotide triphosphate hydrolases"/>
    <property type="match status" value="1"/>
</dbReference>
<dbReference type="RefSeq" id="WP_054875783.1">
    <property type="nucleotide sequence ID" value="NZ_LKET01000039.1"/>
</dbReference>
<evidence type="ECO:0000313" key="2">
    <source>
        <dbReference type="EMBL" id="KPU43327.1"/>
    </source>
</evidence>
<sequence>MIEHIADDKRQLIESNLCYMTGMLAVNESLYSMTGERQEAVTSINNDTALMFYIKPLSPEPEPVEEWDTGPPDCFYIGVDTDQNQTICPISYHTSSPEQKKKILYEKLKGRVILFKPVISFSPGDEKVRKNVVITAVEDIAAKEEMCFLPIPVFNMDNADFEKKLLEGSNIIFEEYNHSMPQPEFILCNDYLYGDFSGWVKHPASKRMWKHKKGFGIPKRVKFDMTDEKLKGKIINVNDSLAFIGRDFLQKNMGGPDYLKENIGLTNIKSIDQDISFEYKFIESLWEFTLKENLYYSVADLINLHVCVKTNPLTILSGMSGTGKSMLALCYARMLCLSEEKGNLLFLPISPSYTEPADILGYLNGTNGLYIPADTGLMDLLIRAMDKPDEMHVVIFDEMNLSQVEYWFAPFISLLEKEGNDRRLLLYSPNANCINRHVYKESIEIGDNVRFIGTVNIDETSKDFSDRLLDRANIITLNKPTLKNLTAVLKGNDKLDVSYKRYMGNSFEKYRAWYNDSNWCEAYTDDEIEFLDELHQKISKYDEQKGVSFRITKKIGEYILNIPASKEGQPMLSKEDAFDIQIKQRLITKIKGTEKQFGKLIGTIRDNSKNQPEQSELFDFFNSPKARKVSSFNSTKQEIIRKAKELGVYGYTN</sequence>